<evidence type="ECO:0000313" key="3">
    <source>
        <dbReference type="EMBL" id="MBO3083290.1"/>
    </source>
</evidence>
<dbReference type="PANTHER" id="PTHR43841:SF1">
    <property type="entry name" value="3-HYDROXYACYL-THIOESTER DEHYDRATASE X"/>
    <property type="match status" value="1"/>
</dbReference>
<feature type="domain" description="MaoC-like" evidence="2">
    <location>
        <begin position="190"/>
        <end position="264"/>
    </location>
</feature>
<sequence length="289" mass="30266">MTTTVVLPGVPGLGGLYARGAALSVAHRIRPGARTLPDVEYVVRGVTADAEHLTAYQHLVGESASDLLPAGFVHVLAFPVATAVMARPDFPLPLVGLVHLANRVTQLRPLSLGTPFDVRATAADLRPHRSGTQVDLVTEVSVDGTVAWRGVSTYLARGVQPAGTASDEAPEPFVPPVPTGRWSLDAGTGRRYAAVSGDRNPIHLSALSAKALGFPRAIAHGMYTASRALADVGARRGDAFDWTVDFAKPVLLPGTVTVRIARSGEGFTFAGWNARSGKPYLTGSVVPLA</sequence>
<name>A0ABS3SC18_9CELL</name>
<dbReference type="RefSeq" id="WP_208288254.1">
    <property type="nucleotide sequence ID" value="NZ_CP074404.1"/>
</dbReference>
<gene>
    <name evidence="3" type="ORF">J4035_01435</name>
</gene>
<accession>A0ABS3SC18</accession>
<protein>
    <recommendedName>
        <fullName evidence="2">MaoC-like domain-containing protein</fullName>
    </recommendedName>
</protein>
<comment type="caution">
    <text evidence="3">The sequence shown here is derived from an EMBL/GenBank/DDBJ whole genome shotgun (WGS) entry which is preliminary data.</text>
</comment>
<evidence type="ECO:0000313" key="4">
    <source>
        <dbReference type="Proteomes" id="UP000678317"/>
    </source>
</evidence>
<dbReference type="Gene3D" id="3.10.129.10">
    <property type="entry name" value="Hotdog Thioesterase"/>
    <property type="match status" value="1"/>
</dbReference>
<dbReference type="SUPFAM" id="SSF54637">
    <property type="entry name" value="Thioesterase/thiol ester dehydrase-isomerase"/>
    <property type="match status" value="2"/>
</dbReference>
<keyword evidence="4" id="KW-1185">Reference proteome</keyword>
<proteinExistence type="inferred from homology"/>
<dbReference type="EMBL" id="JAGFBM010000001">
    <property type="protein sequence ID" value="MBO3083290.1"/>
    <property type="molecule type" value="Genomic_DNA"/>
</dbReference>
<evidence type="ECO:0000256" key="1">
    <source>
        <dbReference type="ARBA" id="ARBA00005254"/>
    </source>
</evidence>
<dbReference type="PANTHER" id="PTHR43841">
    <property type="entry name" value="3-HYDROXYACYL-THIOESTER DEHYDRATASE HTDX-RELATED"/>
    <property type="match status" value="1"/>
</dbReference>
<dbReference type="Pfam" id="PF01575">
    <property type="entry name" value="MaoC_dehydratas"/>
    <property type="match status" value="1"/>
</dbReference>
<dbReference type="InterPro" id="IPR003965">
    <property type="entry name" value="Fatty_acid_synthase"/>
</dbReference>
<comment type="similarity">
    <text evidence="1">Belongs to the enoyl-CoA hydratase/isomerase family.</text>
</comment>
<evidence type="ECO:0000259" key="2">
    <source>
        <dbReference type="Pfam" id="PF01575"/>
    </source>
</evidence>
<dbReference type="PRINTS" id="PR01483">
    <property type="entry name" value="FASYNTHASE"/>
</dbReference>
<dbReference type="Proteomes" id="UP000678317">
    <property type="component" value="Unassembled WGS sequence"/>
</dbReference>
<dbReference type="InterPro" id="IPR002539">
    <property type="entry name" value="MaoC-like_dom"/>
</dbReference>
<dbReference type="InterPro" id="IPR029069">
    <property type="entry name" value="HotDog_dom_sf"/>
</dbReference>
<organism evidence="3 4">
    <name type="scientific">Cellulomonas fengjieae</name>
    <dbReference type="NCBI Taxonomy" id="2819978"/>
    <lineage>
        <taxon>Bacteria</taxon>
        <taxon>Bacillati</taxon>
        <taxon>Actinomycetota</taxon>
        <taxon>Actinomycetes</taxon>
        <taxon>Micrococcales</taxon>
        <taxon>Cellulomonadaceae</taxon>
        <taxon>Cellulomonas</taxon>
    </lineage>
</organism>
<reference evidence="3 4" key="1">
    <citation type="submission" date="2021-03" db="EMBL/GenBank/DDBJ databases">
        <title>novel species in genus Cellulomonas.</title>
        <authorList>
            <person name="Zhang G."/>
        </authorList>
    </citation>
    <scope>NUCLEOTIDE SEQUENCE [LARGE SCALE GENOMIC DNA]</scope>
    <source>
        <strain evidence="4">zg-ZUI188</strain>
    </source>
</reference>